<evidence type="ECO:0000259" key="7">
    <source>
        <dbReference type="PROSITE" id="PS50075"/>
    </source>
</evidence>
<dbReference type="AlphaFoldDB" id="A0A3S9V1X2"/>
<keyword evidence="5" id="KW-0443">Lipid metabolism</keyword>
<sequence>MGKSIANILKSFGIQRQQLSHRTAGKIKWGVITAKREEIVRKVTDIIHELIKPPRPDSIDINASLQNDYGFDSVSIIELILALETEFSLEFPDSELIIEKYENVNQVANIIARIYQSKGRSMEVK</sequence>
<gene>
    <name evidence="8" type="ORF">EI981_19160</name>
</gene>
<dbReference type="InterPro" id="IPR003231">
    <property type="entry name" value="ACP"/>
</dbReference>
<evidence type="ECO:0000313" key="9">
    <source>
        <dbReference type="Proteomes" id="UP000270678"/>
    </source>
</evidence>
<dbReference type="KEGG" id="plut:EI981_19160"/>
<keyword evidence="6" id="KW-0275">Fatty acid biosynthesis</keyword>
<dbReference type="EMBL" id="CP034346">
    <property type="protein sequence ID" value="AZS16357.1"/>
    <property type="molecule type" value="Genomic_DNA"/>
</dbReference>
<dbReference type="Pfam" id="PF00550">
    <property type="entry name" value="PP-binding"/>
    <property type="match status" value="1"/>
</dbReference>
<evidence type="ECO:0000256" key="3">
    <source>
        <dbReference type="ARBA" id="ARBA00022553"/>
    </source>
</evidence>
<dbReference type="PROSITE" id="PS50075">
    <property type="entry name" value="CARRIER"/>
    <property type="match status" value="1"/>
</dbReference>
<dbReference type="Proteomes" id="UP000270678">
    <property type="component" value="Chromosome"/>
</dbReference>
<evidence type="ECO:0000256" key="4">
    <source>
        <dbReference type="ARBA" id="ARBA00022832"/>
    </source>
</evidence>
<keyword evidence="2" id="KW-0444">Lipid biosynthesis</keyword>
<dbReference type="OrthoDB" id="3395095at2"/>
<dbReference type="InterPro" id="IPR036736">
    <property type="entry name" value="ACP-like_sf"/>
</dbReference>
<accession>A0A3S9V1X2</accession>
<proteinExistence type="predicted"/>
<evidence type="ECO:0000313" key="8">
    <source>
        <dbReference type="EMBL" id="AZS16357.1"/>
    </source>
</evidence>
<evidence type="ECO:0000256" key="2">
    <source>
        <dbReference type="ARBA" id="ARBA00022516"/>
    </source>
</evidence>
<dbReference type="GO" id="GO:0005829">
    <property type="term" value="C:cytosol"/>
    <property type="evidence" value="ECO:0007669"/>
    <property type="project" value="TreeGrafter"/>
</dbReference>
<keyword evidence="3" id="KW-0597">Phosphoprotein</keyword>
<keyword evidence="9" id="KW-1185">Reference proteome</keyword>
<dbReference type="PANTHER" id="PTHR20863:SF76">
    <property type="entry name" value="CARRIER DOMAIN-CONTAINING PROTEIN"/>
    <property type="match status" value="1"/>
</dbReference>
<dbReference type="InterPro" id="IPR009081">
    <property type="entry name" value="PP-bd_ACP"/>
</dbReference>
<reference evidence="9" key="1">
    <citation type="submission" date="2018-12" db="EMBL/GenBank/DDBJ databases">
        <title>Complete genome sequence of Paenibacillus sp. MBLB1234.</title>
        <authorList>
            <person name="Nam Y.-D."/>
            <person name="Kang J."/>
            <person name="Chung W.-H."/>
            <person name="Park Y.S."/>
        </authorList>
    </citation>
    <scope>NUCLEOTIDE SEQUENCE [LARGE SCALE GENOMIC DNA]</scope>
    <source>
        <strain evidence="9">MBLB1234</strain>
    </source>
</reference>
<organism evidence="8 9">
    <name type="scientific">Paenibacillus lutimineralis</name>
    <dbReference type="NCBI Taxonomy" id="2707005"/>
    <lineage>
        <taxon>Bacteria</taxon>
        <taxon>Bacillati</taxon>
        <taxon>Bacillota</taxon>
        <taxon>Bacilli</taxon>
        <taxon>Bacillales</taxon>
        <taxon>Paenibacillaceae</taxon>
        <taxon>Paenibacillus</taxon>
    </lineage>
</organism>
<dbReference type="PANTHER" id="PTHR20863">
    <property type="entry name" value="ACYL CARRIER PROTEIN"/>
    <property type="match status" value="1"/>
</dbReference>
<dbReference type="Gene3D" id="1.10.1200.10">
    <property type="entry name" value="ACP-like"/>
    <property type="match status" value="1"/>
</dbReference>
<dbReference type="GO" id="GO:0000035">
    <property type="term" value="F:acyl binding"/>
    <property type="evidence" value="ECO:0007669"/>
    <property type="project" value="TreeGrafter"/>
</dbReference>
<dbReference type="SUPFAM" id="SSF47336">
    <property type="entry name" value="ACP-like"/>
    <property type="match status" value="1"/>
</dbReference>
<name>A0A3S9V1X2_9BACL</name>
<feature type="domain" description="Carrier" evidence="7">
    <location>
        <begin position="34"/>
        <end position="115"/>
    </location>
</feature>
<keyword evidence="4" id="KW-0276">Fatty acid metabolism</keyword>
<evidence type="ECO:0000256" key="6">
    <source>
        <dbReference type="ARBA" id="ARBA00023160"/>
    </source>
</evidence>
<dbReference type="GO" id="GO:0016020">
    <property type="term" value="C:membrane"/>
    <property type="evidence" value="ECO:0007669"/>
    <property type="project" value="GOC"/>
</dbReference>
<evidence type="ECO:0000256" key="1">
    <source>
        <dbReference type="ARBA" id="ARBA00022450"/>
    </source>
</evidence>
<dbReference type="GO" id="GO:0000036">
    <property type="term" value="F:acyl carrier activity"/>
    <property type="evidence" value="ECO:0007669"/>
    <property type="project" value="TreeGrafter"/>
</dbReference>
<keyword evidence="1" id="KW-0596">Phosphopantetheine</keyword>
<protein>
    <recommendedName>
        <fullName evidence="7">Carrier domain-containing protein</fullName>
    </recommendedName>
</protein>
<evidence type="ECO:0000256" key="5">
    <source>
        <dbReference type="ARBA" id="ARBA00023098"/>
    </source>
</evidence>
<dbReference type="GO" id="GO:0009245">
    <property type="term" value="P:lipid A biosynthetic process"/>
    <property type="evidence" value="ECO:0007669"/>
    <property type="project" value="TreeGrafter"/>
</dbReference>